<feature type="compositionally biased region" description="Basic and acidic residues" evidence="1">
    <location>
        <begin position="59"/>
        <end position="80"/>
    </location>
</feature>
<name>V3ZSG1_LOTGI</name>
<feature type="compositionally biased region" description="Basic and acidic residues" evidence="1">
    <location>
        <begin position="18"/>
        <end position="34"/>
    </location>
</feature>
<feature type="compositionally biased region" description="Polar residues" evidence="1">
    <location>
        <begin position="36"/>
        <end position="52"/>
    </location>
</feature>
<accession>V3ZSG1</accession>
<reference evidence="2 3" key="1">
    <citation type="journal article" date="2013" name="Nature">
        <title>Insights into bilaterian evolution from three spiralian genomes.</title>
        <authorList>
            <person name="Simakov O."/>
            <person name="Marletaz F."/>
            <person name="Cho S.J."/>
            <person name="Edsinger-Gonzales E."/>
            <person name="Havlak P."/>
            <person name="Hellsten U."/>
            <person name="Kuo D.H."/>
            <person name="Larsson T."/>
            <person name="Lv J."/>
            <person name="Arendt D."/>
            <person name="Savage R."/>
            <person name="Osoegawa K."/>
            <person name="de Jong P."/>
            <person name="Grimwood J."/>
            <person name="Chapman J.A."/>
            <person name="Shapiro H."/>
            <person name="Aerts A."/>
            <person name="Otillar R.P."/>
            <person name="Terry A.Y."/>
            <person name="Boore J.L."/>
            <person name="Grigoriev I.V."/>
            <person name="Lindberg D.R."/>
            <person name="Seaver E.C."/>
            <person name="Weisblat D.A."/>
            <person name="Putnam N.H."/>
            <person name="Rokhsar D.S."/>
        </authorList>
    </citation>
    <scope>NUCLEOTIDE SEQUENCE [LARGE SCALE GENOMIC DNA]</scope>
</reference>
<dbReference type="AlphaFoldDB" id="V3ZSG1"/>
<dbReference type="GeneID" id="20243213"/>
<dbReference type="CTD" id="20243213"/>
<feature type="region of interest" description="Disordered" evidence="1">
    <location>
        <begin position="16"/>
        <end position="87"/>
    </location>
</feature>
<dbReference type="KEGG" id="lgi:LOTGIDRAFT_175485"/>
<dbReference type="EMBL" id="KB201844">
    <property type="protein sequence ID" value="ESO94358.1"/>
    <property type="molecule type" value="Genomic_DNA"/>
</dbReference>
<sequence length="111" mass="12563">MLLLNPALLPLKLTVQTDIRDHEDPIEDSVRDSDWEPTSSAENDLNDTQRQYDNADGGDDLHQRPKQSPKVDKDGNDNRSDKRKGLHWEKSDLTITLTLLTVINQPLTGMS</sequence>
<dbReference type="RefSeq" id="XP_009054954.1">
    <property type="nucleotide sequence ID" value="XM_009056706.1"/>
</dbReference>
<dbReference type="Proteomes" id="UP000030746">
    <property type="component" value="Unassembled WGS sequence"/>
</dbReference>
<proteinExistence type="predicted"/>
<evidence type="ECO:0000313" key="3">
    <source>
        <dbReference type="Proteomes" id="UP000030746"/>
    </source>
</evidence>
<gene>
    <name evidence="2" type="ORF">LOTGIDRAFT_175485</name>
</gene>
<evidence type="ECO:0000313" key="2">
    <source>
        <dbReference type="EMBL" id="ESO94358.1"/>
    </source>
</evidence>
<dbReference type="HOGENOM" id="CLU_2161215_0_0_1"/>
<evidence type="ECO:0000256" key="1">
    <source>
        <dbReference type="SAM" id="MobiDB-lite"/>
    </source>
</evidence>
<organism evidence="2 3">
    <name type="scientific">Lottia gigantea</name>
    <name type="common">Giant owl limpet</name>
    <dbReference type="NCBI Taxonomy" id="225164"/>
    <lineage>
        <taxon>Eukaryota</taxon>
        <taxon>Metazoa</taxon>
        <taxon>Spiralia</taxon>
        <taxon>Lophotrochozoa</taxon>
        <taxon>Mollusca</taxon>
        <taxon>Gastropoda</taxon>
        <taxon>Patellogastropoda</taxon>
        <taxon>Lottioidea</taxon>
        <taxon>Lottiidae</taxon>
        <taxon>Lottia</taxon>
    </lineage>
</organism>
<keyword evidence="3" id="KW-1185">Reference proteome</keyword>
<protein>
    <submittedName>
        <fullName evidence="2">Uncharacterized protein</fullName>
    </submittedName>
</protein>